<dbReference type="GO" id="GO:0050897">
    <property type="term" value="F:cobalt ion binding"/>
    <property type="evidence" value="ECO:0007669"/>
    <property type="project" value="TreeGrafter"/>
</dbReference>
<evidence type="ECO:0000256" key="6">
    <source>
        <dbReference type="ARBA" id="ARBA00022989"/>
    </source>
</evidence>
<sequence>MEQDPGSFEFGLNQVSVFALYRHNLLVTFHEHRNENRGNWVQRVEERVRNNTEEVRGKDLSHLLYAVIDSVTDRYFPLLEFYGDRMEELESALVDDPDPELIKGITRLKRDLLLVRRTVWPMRECTSRLMVLSDDIIRKGTKMYLRDLQDHLVQVVDILETYRDVSMSLLDLYLSATNNKMQEVMKTLTIISTIFIPLTFITGVYGMNFEYMPELSWPFSYLIFWIFVIAIIMSQLYYFHRLGWT</sequence>
<dbReference type="NCBIfam" id="TIGR00383">
    <property type="entry name" value="corA"/>
    <property type="match status" value="1"/>
</dbReference>
<dbReference type="EMBL" id="HBEK01007464">
    <property type="protein sequence ID" value="CAD8394076.1"/>
    <property type="molecule type" value="Transcribed_RNA"/>
</dbReference>
<evidence type="ECO:0008006" key="10">
    <source>
        <dbReference type="Google" id="ProtNLM"/>
    </source>
</evidence>
<dbReference type="AlphaFoldDB" id="A0A7S0BIE8"/>
<evidence type="ECO:0000256" key="7">
    <source>
        <dbReference type="ARBA" id="ARBA00023136"/>
    </source>
</evidence>
<dbReference type="PANTHER" id="PTHR46494:SF1">
    <property type="entry name" value="CORA FAMILY METAL ION TRANSPORTER (EUROFUNG)"/>
    <property type="match status" value="1"/>
</dbReference>
<dbReference type="InterPro" id="IPR045863">
    <property type="entry name" value="CorA_TM1_TM2"/>
</dbReference>
<gene>
    <name evidence="9" type="ORF">RMAR0315_LOCUS4061</name>
</gene>
<dbReference type="InterPro" id="IPR045861">
    <property type="entry name" value="CorA_cytoplasmic_dom"/>
</dbReference>
<feature type="transmembrane region" description="Helical" evidence="8">
    <location>
        <begin position="188"/>
        <end position="207"/>
    </location>
</feature>
<dbReference type="SUPFAM" id="SSF144083">
    <property type="entry name" value="Magnesium transport protein CorA, transmembrane region"/>
    <property type="match status" value="1"/>
</dbReference>
<proteinExistence type="inferred from homology"/>
<evidence type="ECO:0000256" key="1">
    <source>
        <dbReference type="ARBA" id="ARBA00004651"/>
    </source>
</evidence>
<evidence type="ECO:0000313" key="9">
    <source>
        <dbReference type="EMBL" id="CAD8394076.1"/>
    </source>
</evidence>
<dbReference type="Pfam" id="PF01544">
    <property type="entry name" value="CorA"/>
    <property type="match status" value="1"/>
</dbReference>
<comment type="subcellular location">
    <subcellularLocation>
        <location evidence="1">Cell membrane</location>
        <topology evidence="1">Multi-pass membrane protein</topology>
    </subcellularLocation>
</comment>
<dbReference type="InterPro" id="IPR002523">
    <property type="entry name" value="MgTranspt_CorA/ZnTranspt_ZntB"/>
</dbReference>
<reference evidence="9" key="1">
    <citation type="submission" date="2021-01" db="EMBL/GenBank/DDBJ databases">
        <authorList>
            <person name="Corre E."/>
            <person name="Pelletier E."/>
            <person name="Niang G."/>
            <person name="Scheremetjew M."/>
            <person name="Finn R."/>
            <person name="Kale V."/>
            <person name="Holt S."/>
            <person name="Cochrane G."/>
            <person name="Meng A."/>
            <person name="Brown T."/>
            <person name="Cohen L."/>
        </authorList>
    </citation>
    <scope>NUCLEOTIDE SEQUENCE</scope>
    <source>
        <strain evidence="9">UTEX LB 2760</strain>
    </source>
</reference>
<keyword evidence="4" id="KW-1003">Cell membrane</keyword>
<keyword evidence="3" id="KW-0813">Transport</keyword>
<dbReference type="PANTHER" id="PTHR46494">
    <property type="entry name" value="CORA FAMILY METAL ION TRANSPORTER (EUROFUNG)"/>
    <property type="match status" value="1"/>
</dbReference>
<evidence type="ECO:0000256" key="4">
    <source>
        <dbReference type="ARBA" id="ARBA00022475"/>
    </source>
</evidence>
<name>A0A7S0BIE8_9RHOD</name>
<dbReference type="GO" id="GO:0015087">
    <property type="term" value="F:cobalt ion transmembrane transporter activity"/>
    <property type="evidence" value="ECO:0007669"/>
    <property type="project" value="InterPro"/>
</dbReference>
<evidence type="ECO:0000256" key="8">
    <source>
        <dbReference type="SAM" id="Phobius"/>
    </source>
</evidence>
<dbReference type="InterPro" id="IPR004488">
    <property type="entry name" value="Mg/Co-transport_prot_CorA"/>
</dbReference>
<dbReference type="GO" id="GO:0005886">
    <property type="term" value="C:plasma membrane"/>
    <property type="evidence" value="ECO:0007669"/>
    <property type="project" value="UniProtKB-SubCell"/>
</dbReference>
<evidence type="ECO:0000256" key="3">
    <source>
        <dbReference type="ARBA" id="ARBA00022448"/>
    </source>
</evidence>
<dbReference type="CDD" id="cd12828">
    <property type="entry name" value="TmCorA-like_1"/>
    <property type="match status" value="1"/>
</dbReference>
<evidence type="ECO:0000256" key="2">
    <source>
        <dbReference type="ARBA" id="ARBA00009765"/>
    </source>
</evidence>
<accession>A0A7S0BIE8</accession>
<organism evidence="9">
    <name type="scientific">Rhodosorus marinus</name>
    <dbReference type="NCBI Taxonomy" id="101924"/>
    <lineage>
        <taxon>Eukaryota</taxon>
        <taxon>Rhodophyta</taxon>
        <taxon>Stylonematophyceae</taxon>
        <taxon>Stylonematales</taxon>
        <taxon>Stylonemataceae</taxon>
        <taxon>Rhodosorus</taxon>
    </lineage>
</organism>
<dbReference type="GO" id="GO:0015095">
    <property type="term" value="F:magnesium ion transmembrane transporter activity"/>
    <property type="evidence" value="ECO:0007669"/>
    <property type="project" value="InterPro"/>
</dbReference>
<comment type="similarity">
    <text evidence="2">Belongs to the CorA metal ion transporter (MIT) (TC 1.A.35) family.</text>
</comment>
<dbReference type="GO" id="GO:0000287">
    <property type="term" value="F:magnesium ion binding"/>
    <property type="evidence" value="ECO:0007669"/>
    <property type="project" value="TreeGrafter"/>
</dbReference>
<keyword evidence="5 8" id="KW-0812">Transmembrane</keyword>
<feature type="transmembrane region" description="Helical" evidence="8">
    <location>
        <begin position="219"/>
        <end position="239"/>
    </location>
</feature>
<keyword evidence="6 8" id="KW-1133">Transmembrane helix</keyword>
<dbReference type="FunFam" id="1.20.58.340:FF:000012">
    <property type="entry name" value="Magnesium transport protein CorA"/>
    <property type="match status" value="1"/>
</dbReference>
<keyword evidence="7 8" id="KW-0472">Membrane</keyword>
<dbReference type="Gene3D" id="1.20.58.340">
    <property type="entry name" value="Magnesium transport protein CorA, transmembrane region"/>
    <property type="match status" value="2"/>
</dbReference>
<evidence type="ECO:0000256" key="5">
    <source>
        <dbReference type="ARBA" id="ARBA00022692"/>
    </source>
</evidence>
<protein>
    <recommendedName>
        <fullName evidence="10">Magnesium transport protein CorA</fullName>
    </recommendedName>
</protein>
<dbReference type="SUPFAM" id="SSF143865">
    <property type="entry name" value="CorA soluble domain-like"/>
    <property type="match status" value="1"/>
</dbReference>